<dbReference type="Pfam" id="PF00084">
    <property type="entry name" value="Sushi"/>
    <property type="match status" value="2"/>
</dbReference>
<evidence type="ECO:0000256" key="3">
    <source>
        <dbReference type="ARBA" id="ARBA00023157"/>
    </source>
</evidence>
<keyword evidence="1 5" id="KW-0768">Sushi</keyword>
<organism evidence="7 8">
    <name type="scientific">Xiphophorus couchianus</name>
    <name type="common">Monterrey platyfish</name>
    <dbReference type="NCBI Taxonomy" id="32473"/>
    <lineage>
        <taxon>Eukaryota</taxon>
        <taxon>Metazoa</taxon>
        <taxon>Chordata</taxon>
        <taxon>Craniata</taxon>
        <taxon>Vertebrata</taxon>
        <taxon>Euteleostomi</taxon>
        <taxon>Actinopterygii</taxon>
        <taxon>Neopterygii</taxon>
        <taxon>Teleostei</taxon>
        <taxon>Neoteleostei</taxon>
        <taxon>Acanthomorphata</taxon>
        <taxon>Ovalentaria</taxon>
        <taxon>Atherinomorphae</taxon>
        <taxon>Cyprinodontiformes</taxon>
        <taxon>Poeciliidae</taxon>
        <taxon>Poeciliinae</taxon>
        <taxon>Xiphophorus</taxon>
    </lineage>
</organism>
<accession>A0A3B5MC35</accession>
<feature type="disulfide bond" evidence="5">
    <location>
        <begin position="55"/>
        <end position="82"/>
    </location>
</feature>
<feature type="domain" description="Sushi" evidence="6">
    <location>
        <begin position="25"/>
        <end position="84"/>
    </location>
</feature>
<feature type="domain" description="Sushi" evidence="6">
    <location>
        <begin position="108"/>
        <end position="170"/>
    </location>
</feature>
<keyword evidence="3 5" id="KW-1015">Disulfide bond</keyword>
<evidence type="ECO:0000256" key="2">
    <source>
        <dbReference type="ARBA" id="ARBA00022737"/>
    </source>
</evidence>
<dbReference type="AlphaFoldDB" id="A0A3B5MC35"/>
<keyword evidence="8" id="KW-1185">Reference proteome</keyword>
<sequence>SYVIFGSSYRTCLEIGWYGKGDCVRKCFNSLFFNTVGQSIVDDKPGYQQTINFTCNTGYTMVGNETIRCTETAEYDYEPPQCIGKFCPQLVFMEGLALFLADFYFLLAYCPIPKGGENMVLTDESLLRKDFPEGTNVIYECGNGYEKESGSEIITCIGGNWTEPDLICKSESCLTCILKLLYPKLLVICQNVSC</sequence>
<reference evidence="7" key="1">
    <citation type="submission" date="2025-08" db="UniProtKB">
        <authorList>
            <consortium name="Ensembl"/>
        </authorList>
    </citation>
    <scope>IDENTIFICATION</scope>
</reference>
<dbReference type="CDD" id="cd00033">
    <property type="entry name" value="CCP"/>
    <property type="match status" value="2"/>
</dbReference>
<evidence type="ECO:0000313" key="8">
    <source>
        <dbReference type="Proteomes" id="UP000261380"/>
    </source>
</evidence>
<dbReference type="Proteomes" id="UP000261380">
    <property type="component" value="Unplaced"/>
</dbReference>
<dbReference type="PANTHER" id="PTHR19325">
    <property type="entry name" value="COMPLEMENT COMPONENT-RELATED SUSHI DOMAIN-CONTAINING"/>
    <property type="match status" value="1"/>
</dbReference>
<protein>
    <recommendedName>
        <fullName evidence="6">Sushi domain-containing protein</fullName>
    </recommendedName>
</protein>
<dbReference type="InterPro" id="IPR035976">
    <property type="entry name" value="Sushi/SCR/CCP_sf"/>
</dbReference>
<evidence type="ECO:0000259" key="6">
    <source>
        <dbReference type="PROSITE" id="PS50923"/>
    </source>
</evidence>
<dbReference type="Gene3D" id="2.10.70.10">
    <property type="entry name" value="Complement Module, domain 1"/>
    <property type="match status" value="2"/>
</dbReference>
<dbReference type="PROSITE" id="PS50923">
    <property type="entry name" value="SUSHI"/>
    <property type="match status" value="2"/>
</dbReference>
<dbReference type="InterPro" id="IPR050350">
    <property type="entry name" value="Compl-Cell_Adhes-Reg"/>
</dbReference>
<evidence type="ECO:0000256" key="4">
    <source>
        <dbReference type="ARBA" id="ARBA00023180"/>
    </source>
</evidence>
<evidence type="ECO:0000256" key="1">
    <source>
        <dbReference type="ARBA" id="ARBA00022659"/>
    </source>
</evidence>
<dbReference type="SMART" id="SM00032">
    <property type="entry name" value="CCP"/>
    <property type="match status" value="2"/>
</dbReference>
<evidence type="ECO:0000313" key="7">
    <source>
        <dbReference type="Ensembl" id="ENSXCOP00000021182.1"/>
    </source>
</evidence>
<dbReference type="PANTHER" id="PTHR19325:SF569">
    <property type="entry name" value="COMPLEMENT COMPONENT 4 BINDING PROTEIN, SECRETORY-RELATED"/>
    <property type="match status" value="1"/>
</dbReference>
<dbReference type="Ensembl" id="ENSXCOT00000021442.1">
    <property type="protein sequence ID" value="ENSXCOP00000021182.1"/>
    <property type="gene ID" value="ENSXCOG00000015848.1"/>
</dbReference>
<dbReference type="GeneTree" id="ENSGT00940000154967"/>
<keyword evidence="2" id="KW-0677">Repeat</keyword>
<keyword evidence="4" id="KW-0325">Glycoprotein</keyword>
<reference evidence="7" key="2">
    <citation type="submission" date="2025-09" db="UniProtKB">
        <authorList>
            <consortium name="Ensembl"/>
        </authorList>
    </citation>
    <scope>IDENTIFICATION</scope>
</reference>
<dbReference type="InterPro" id="IPR000436">
    <property type="entry name" value="Sushi_SCR_CCP_dom"/>
</dbReference>
<comment type="caution">
    <text evidence="5">Lacks conserved residue(s) required for the propagation of feature annotation.</text>
</comment>
<evidence type="ECO:0000256" key="5">
    <source>
        <dbReference type="PROSITE-ProRule" id="PRU00302"/>
    </source>
</evidence>
<feature type="disulfide bond" evidence="5">
    <location>
        <begin position="141"/>
        <end position="168"/>
    </location>
</feature>
<name>A0A3B5MC35_9TELE</name>
<dbReference type="SUPFAM" id="SSF57535">
    <property type="entry name" value="Complement control module/SCR domain"/>
    <property type="match status" value="2"/>
</dbReference>
<proteinExistence type="predicted"/>